<reference evidence="1 2" key="1">
    <citation type="submission" date="2012-08" db="EMBL/GenBank/DDBJ databases">
        <title>Whole genome shotgun sequence of Kineosphaera limosa NBRC 100340.</title>
        <authorList>
            <person name="Yoshida I."/>
            <person name="Isaki S."/>
            <person name="Hosoyama A."/>
            <person name="Tsuchikane K."/>
            <person name="Katsumata H."/>
            <person name="Ando Y."/>
            <person name="Ohji S."/>
            <person name="Hamada M."/>
            <person name="Tamura T."/>
            <person name="Yamazoe A."/>
            <person name="Yamazaki S."/>
            <person name="Fujita N."/>
        </authorList>
    </citation>
    <scope>NUCLEOTIDE SEQUENCE [LARGE SCALE GENOMIC DNA]</scope>
    <source>
        <strain evidence="1 2">NBRC 100340</strain>
    </source>
</reference>
<evidence type="ECO:0000313" key="2">
    <source>
        <dbReference type="Proteomes" id="UP000008366"/>
    </source>
</evidence>
<evidence type="ECO:0000313" key="1">
    <source>
        <dbReference type="EMBL" id="GAB94778.1"/>
    </source>
</evidence>
<dbReference type="EMBL" id="BAHD01000011">
    <property type="protein sequence ID" value="GAB94778.1"/>
    <property type="molecule type" value="Genomic_DNA"/>
</dbReference>
<accession>K6VF12</accession>
<sequence length="64" mass="6621">MAGPVGVLVGSDPPPFSSPAAAVVGSAGLWPVPEDVDESWAQALKARRTTADIATVRRFSMRAV</sequence>
<keyword evidence="2" id="KW-1185">Reference proteome</keyword>
<gene>
    <name evidence="1" type="ORF">KILIM_011_00510</name>
</gene>
<dbReference type="STRING" id="1184609.KILIM_011_00510"/>
<protein>
    <submittedName>
        <fullName evidence="1">Uncharacterized protein</fullName>
    </submittedName>
</protein>
<dbReference type="Proteomes" id="UP000008366">
    <property type="component" value="Unassembled WGS sequence"/>
</dbReference>
<organism evidence="1 2">
    <name type="scientific">Kineosphaera limosa NBRC 100340</name>
    <dbReference type="NCBI Taxonomy" id="1184609"/>
    <lineage>
        <taxon>Bacteria</taxon>
        <taxon>Bacillati</taxon>
        <taxon>Actinomycetota</taxon>
        <taxon>Actinomycetes</taxon>
        <taxon>Micrococcales</taxon>
        <taxon>Dermatophilaceae</taxon>
        <taxon>Kineosphaera</taxon>
    </lineage>
</organism>
<dbReference type="AlphaFoldDB" id="K6VF12"/>
<name>K6VF12_9MICO</name>
<comment type="caution">
    <text evidence="1">The sequence shown here is derived from an EMBL/GenBank/DDBJ whole genome shotgun (WGS) entry which is preliminary data.</text>
</comment>
<proteinExistence type="predicted"/>